<dbReference type="InterPro" id="IPR036291">
    <property type="entry name" value="NAD(P)-bd_dom_sf"/>
</dbReference>
<proteinExistence type="predicted"/>
<sequence length="362" mass="41435">MIDKNFWQGKRVFVTGHTGFKGSWLSLWLTEMGAIVKGYALDAPTVPSLFEIVRLSDLMESHIGDIRDFEKLRNSIAEFKPEIVFHMAAQPLVRLSYEQPIETYSTNVMGTVHLLEAVKQVGNIKAVVNITSDKCYDNREWVWGYRENEPMGGYDPYSNSKGCAELVASAFRNSFFNPANYEQHGVGLASVRAGNVIGGGDWAKDRLIPDILRSFENNQQVIIRNPYSIRPWQHVLEPLSGYIVVAQRLYTEGAKFSEGWNFGPRDEDAKTVEFIVDKMVTLWGDDASWLLDGENHPHEAHYLKLDCSKANMQLGWHPRWGLTETLGRIVKWHKAWIRGEDMLICSKREISRLYVCNYSLRK</sequence>
<dbReference type="CDD" id="cd05252">
    <property type="entry name" value="CDP_GD_SDR_e"/>
    <property type="match status" value="1"/>
</dbReference>
<dbReference type="InterPro" id="IPR016040">
    <property type="entry name" value="NAD(P)-bd_dom"/>
</dbReference>
<name>A0A751TRR6_SALER</name>
<evidence type="ECO:0000259" key="2">
    <source>
        <dbReference type="Pfam" id="PF16363"/>
    </source>
</evidence>
<dbReference type="InterPro" id="IPR013445">
    <property type="entry name" value="CDP_4_6_deHydtase"/>
</dbReference>
<keyword evidence="3" id="KW-0456">Lyase</keyword>
<reference evidence="3" key="2">
    <citation type="submission" date="2018-07" db="EMBL/GenBank/DDBJ databases">
        <authorList>
            <consortium name="NCBI Pathogen Detection Project"/>
        </authorList>
    </citation>
    <scope>NUCLEOTIDE SEQUENCE</scope>
    <source>
        <strain evidence="3">15-5403</strain>
    </source>
</reference>
<protein>
    <recommendedName>
        <fullName evidence="1">CDP-glucose 4,6-dehydratase</fullName>
        <ecNumber evidence="1">4.2.1.45</ecNumber>
    </recommendedName>
</protein>
<evidence type="ECO:0000313" key="3">
    <source>
        <dbReference type="EMBL" id="HAF7171159.1"/>
    </source>
</evidence>
<organism evidence="3">
    <name type="scientific">Salmonella enterica</name>
    <name type="common">Salmonella choleraesuis</name>
    <dbReference type="NCBI Taxonomy" id="28901"/>
    <lineage>
        <taxon>Bacteria</taxon>
        <taxon>Pseudomonadati</taxon>
        <taxon>Pseudomonadota</taxon>
        <taxon>Gammaproteobacteria</taxon>
        <taxon>Enterobacterales</taxon>
        <taxon>Enterobacteriaceae</taxon>
        <taxon>Salmonella</taxon>
    </lineage>
</organism>
<gene>
    <name evidence="3" type="primary">rfbG</name>
    <name evidence="3" type="ORF">G9W90_002187</name>
</gene>
<dbReference type="Gene3D" id="3.40.50.720">
    <property type="entry name" value="NAD(P)-binding Rossmann-like Domain"/>
    <property type="match status" value="1"/>
</dbReference>
<reference evidence="3" key="1">
    <citation type="journal article" date="2018" name="Genome Biol.">
        <title>SKESA: strategic k-mer extension for scrupulous assemblies.</title>
        <authorList>
            <person name="Souvorov A."/>
            <person name="Agarwala R."/>
            <person name="Lipman D.J."/>
        </authorList>
    </citation>
    <scope>NUCLEOTIDE SEQUENCE</scope>
    <source>
        <strain evidence="3">15-5403</strain>
    </source>
</reference>
<dbReference type="PANTHER" id="PTHR43000">
    <property type="entry name" value="DTDP-D-GLUCOSE 4,6-DEHYDRATASE-RELATED"/>
    <property type="match status" value="1"/>
</dbReference>
<evidence type="ECO:0000256" key="1">
    <source>
        <dbReference type="NCBIfam" id="TIGR02622"/>
    </source>
</evidence>
<feature type="domain" description="NAD(P)-binding" evidence="2">
    <location>
        <begin position="13"/>
        <end position="326"/>
    </location>
</feature>
<dbReference type="Pfam" id="PF16363">
    <property type="entry name" value="GDP_Man_Dehyd"/>
    <property type="match status" value="1"/>
</dbReference>
<dbReference type="GO" id="GO:0047733">
    <property type="term" value="F:CDP-glucose 4,6-dehydratase activity"/>
    <property type="evidence" value="ECO:0007669"/>
    <property type="project" value="UniProtKB-UniRule"/>
</dbReference>
<dbReference type="NCBIfam" id="TIGR02622">
    <property type="entry name" value="CDP_4_6_dhtase"/>
    <property type="match status" value="1"/>
</dbReference>
<dbReference type="EMBL" id="DAAWBI010000020">
    <property type="protein sequence ID" value="HAF7171159.1"/>
    <property type="molecule type" value="Genomic_DNA"/>
</dbReference>
<dbReference type="EC" id="4.2.1.45" evidence="1"/>
<dbReference type="Gene3D" id="3.90.25.10">
    <property type="entry name" value="UDP-galactose 4-epimerase, domain 1"/>
    <property type="match status" value="1"/>
</dbReference>
<dbReference type="GO" id="GO:0009243">
    <property type="term" value="P:O antigen biosynthetic process"/>
    <property type="evidence" value="ECO:0007669"/>
    <property type="project" value="UniProtKB-UniRule"/>
</dbReference>
<accession>A0A751TRR6</accession>
<comment type="caution">
    <text evidence="3">The sequence shown here is derived from an EMBL/GenBank/DDBJ whole genome shotgun (WGS) entry which is preliminary data.</text>
</comment>
<dbReference type="AlphaFoldDB" id="A0A751TRR6"/>
<dbReference type="SUPFAM" id="SSF51735">
    <property type="entry name" value="NAD(P)-binding Rossmann-fold domains"/>
    <property type="match status" value="1"/>
</dbReference>